<protein>
    <submittedName>
        <fullName evidence="7">Mechanosensitive ion channel</fullName>
    </submittedName>
</protein>
<dbReference type="Gene3D" id="2.30.30.60">
    <property type="match status" value="1"/>
</dbReference>
<dbReference type="PANTHER" id="PTHR30566:SF5">
    <property type="entry name" value="MECHANOSENSITIVE ION CHANNEL PROTEIN 1, MITOCHONDRIAL-RELATED"/>
    <property type="match status" value="1"/>
</dbReference>
<dbReference type="RefSeq" id="WP_167294740.1">
    <property type="nucleotide sequence ID" value="NZ_CP061171.1"/>
</dbReference>
<keyword evidence="3 5" id="KW-1133">Transmembrane helix</keyword>
<dbReference type="InterPro" id="IPR006685">
    <property type="entry name" value="MscS_channel_2nd"/>
</dbReference>
<accession>A0ABX6TML5</accession>
<keyword evidence="8" id="KW-1185">Reference proteome</keyword>
<comment type="subcellular location">
    <subcellularLocation>
        <location evidence="1">Membrane</location>
    </subcellularLocation>
</comment>
<dbReference type="EMBL" id="CP061171">
    <property type="protein sequence ID" value="QNR86812.1"/>
    <property type="molecule type" value="Genomic_DNA"/>
</dbReference>
<evidence type="ECO:0000256" key="4">
    <source>
        <dbReference type="ARBA" id="ARBA00023136"/>
    </source>
</evidence>
<evidence type="ECO:0000313" key="8">
    <source>
        <dbReference type="Proteomes" id="UP000516439"/>
    </source>
</evidence>
<evidence type="ECO:0000313" key="7">
    <source>
        <dbReference type="EMBL" id="QNR86812.1"/>
    </source>
</evidence>
<evidence type="ECO:0000256" key="2">
    <source>
        <dbReference type="ARBA" id="ARBA00022692"/>
    </source>
</evidence>
<dbReference type="Proteomes" id="UP000516439">
    <property type="component" value="Chromosome"/>
</dbReference>
<proteinExistence type="predicted"/>
<evidence type="ECO:0000256" key="1">
    <source>
        <dbReference type="ARBA" id="ARBA00004370"/>
    </source>
</evidence>
<dbReference type="InterPro" id="IPR023408">
    <property type="entry name" value="MscS_beta-dom_sf"/>
</dbReference>
<dbReference type="PANTHER" id="PTHR30566">
    <property type="entry name" value="YNAI-RELATED MECHANOSENSITIVE ION CHANNEL"/>
    <property type="match status" value="1"/>
</dbReference>
<feature type="domain" description="Mechanosensitive ion channel MscS" evidence="6">
    <location>
        <begin position="52"/>
        <end position="118"/>
    </location>
</feature>
<feature type="transmembrane region" description="Helical" evidence="5">
    <location>
        <begin position="12"/>
        <end position="30"/>
    </location>
</feature>
<evidence type="ECO:0000259" key="6">
    <source>
        <dbReference type="Pfam" id="PF00924"/>
    </source>
</evidence>
<name>A0ABX6TML5_9SPHI</name>
<evidence type="ECO:0000256" key="3">
    <source>
        <dbReference type="ARBA" id="ARBA00022989"/>
    </source>
</evidence>
<reference evidence="7 8" key="1">
    <citation type="submission" date="2020-09" db="EMBL/GenBank/DDBJ databases">
        <title>Pedobacter sp. SW-16 isolated from soil near Yeocheon.</title>
        <authorList>
            <person name="Im H.S."/>
            <person name="Joung Y."/>
            <person name="Lee S.-S."/>
        </authorList>
    </citation>
    <scope>NUCLEOTIDE SEQUENCE [LARGE SCALE GENOMIC DNA]</scope>
    <source>
        <strain evidence="7 8">SW-16</strain>
    </source>
</reference>
<evidence type="ECO:0000256" key="5">
    <source>
        <dbReference type="SAM" id="Phobius"/>
    </source>
</evidence>
<organism evidence="7 8">
    <name type="scientific">Pedobacter riviphilus</name>
    <dbReference type="NCBI Taxonomy" id="2766984"/>
    <lineage>
        <taxon>Bacteria</taxon>
        <taxon>Pseudomonadati</taxon>
        <taxon>Bacteroidota</taxon>
        <taxon>Sphingobacteriia</taxon>
        <taxon>Sphingobacteriales</taxon>
        <taxon>Sphingobacteriaceae</taxon>
        <taxon>Pedobacter</taxon>
    </lineage>
</organism>
<dbReference type="InterPro" id="IPR010920">
    <property type="entry name" value="LSM_dom_sf"/>
</dbReference>
<gene>
    <name evidence="7" type="ORF">H9N25_10690</name>
</gene>
<keyword evidence="2 5" id="KW-0812">Transmembrane</keyword>
<keyword evidence="4 5" id="KW-0472">Membrane</keyword>
<dbReference type="Pfam" id="PF00924">
    <property type="entry name" value="MS_channel_2nd"/>
    <property type="match status" value="1"/>
</dbReference>
<sequence>MNNFVLGINRISSIINTCTFIISIMILFDIDIRNMFVSLSIAAAAIAVLSKDYITSMANGLIIMFSDRLSLGDKIIIGEFSGKIRDITLINIIIENQEGDVIVIPNSVVSSSIVLNRSKKDIRQVIAEFELGLDRISSVDEVEKALKSSLTPFLTNIRENSFSLQVVSMKQDLINCKAQLALTGHNKAVEHQIHRTIQDAIIALATRPGSHLPKG</sequence>
<dbReference type="SUPFAM" id="SSF50182">
    <property type="entry name" value="Sm-like ribonucleoproteins"/>
    <property type="match status" value="1"/>
</dbReference>